<protein>
    <submittedName>
        <fullName evidence="2">Uncharacterized protein</fullName>
    </submittedName>
</protein>
<reference evidence="2 3" key="1">
    <citation type="journal article" date="2018" name="New Phytol.">
        <title>Phylogenomics of Endogonaceae and evolution of mycorrhizas within Mucoromycota.</title>
        <authorList>
            <person name="Chang Y."/>
            <person name="Desiro A."/>
            <person name="Na H."/>
            <person name="Sandor L."/>
            <person name="Lipzen A."/>
            <person name="Clum A."/>
            <person name="Barry K."/>
            <person name="Grigoriev I.V."/>
            <person name="Martin F.M."/>
            <person name="Stajich J.E."/>
            <person name="Smith M.E."/>
            <person name="Bonito G."/>
            <person name="Spatafora J.W."/>
        </authorList>
    </citation>
    <scope>NUCLEOTIDE SEQUENCE [LARGE SCALE GENOMIC DNA]</scope>
    <source>
        <strain evidence="2 3">GMNB39</strain>
    </source>
</reference>
<keyword evidence="1" id="KW-0175">Coiled coil</keyword>
<dbReference type="OrthoDB" id="10249837at2759"/>
<dbReference type="Gene3D" id="1.10.1370.30">
    <property type="match status" value="1"/>
</dbReference>
<dbReference type="Proteomes" id="UP000268093">
    <property type="component" value="Unassembled WGS sequence"/>
</dbReference>
<organism evidence="2 3">
    <name type="scientific">Jimgerdemannia flammicorona</name>
    <dbReference type="NCBI Taxonomy" id="994334"/>
    <lineage>
        <taxon>Eukaryota</taxon>
        <taxon>Fungi</taxon>
        <taxon>Fungi incertae sedis</taxon>
        <taxon>Mucoromycota</taxon>
        <taxon>Mucoromycotina</taxon>
        <taxon>Endogonomycetes</taxon>
        <taxon>Endogonales</taxon>
        <taxon>Endogonaceae</taxon>
        <taxon>Jimgerdemannia</taxon>
    </lineage>
</organism>
<dbReference type="GO" id="GO:0006508">
    <property type="term" value="P:proteolysis"/>
    <property type="evidence" value="ECO:0007669"/>
    <property type="project" value="InterPro"/>
</dbReference>
<gene>
    <name evidence="2" type="ORF">BC936DRAFT_137826</name>
</gene>
<evidence type="ECO:0000313" key="3">
    <source>
        <dbReference type="Proteomes" id="UP000268093"/>
    </source>
</evidence>
<keyword evidence="3" id="KW-1185">Reference proteome</keyword>
<accession>A0A433DIR8</accession>
<dbReference type="PANTHER" id="PTHR34217:SF1">
    <property type="entry name" value="CARBOXYPEPTIDASE 1"/>
    <property type="match status" value="1"/>
</dbReference>
<evidence type="ECO:0000256" key="1">
    <source>
        <dbReference type="SAM" id="Coils"/>
    </source>
</evidence>
<comment type="caution">
    <text evidence="2">The sequence shown here is derived from an EMBL/GenBank/DDBJ whole genome shotgun (WGS) entry which is preliminary data.</text>
</comment>
<dbReference type="SUPFAM" id="SSF55486">
    <property type="entry name" value="Metalloproteases ('zincins'), catalytic domain"/>
    <property type="match status" value="1"/>
</dbReference>
<dbReference type="EMBL" id="RBNI01001201">
    <property type="protein sequence ID" value="RUP50754.1"/>
    <property type="molecule type" value="Genomic_DNA"/>
</dbReference>
<dbReference type="PRINTS" id="PR00998">
    <property type="entry name" value="CRBOXYPTASET"/>
</dbReference>
<proteinExistence type="predicted"/>
<dbReference type="CDD" id="cd06460">
    <property type="entry name" value="M32_Taq"/>
    <property type="match status" value="1"/>
</dbReference>
<name>A0A433DIR8_9FUNG</name>
<dbReference type="PANTHER" id="PTHR34217">
    <property type="entry name" value="METAL-DEPENDENT CARBOXYPEPTIDASE"/>
    <property type="match status" value="1"/>
</dbReference>
<feature type="coiled-coil region" evidence="1">
    <location>
        <begin position="225"/>
        <end position="252"/>
    </location>
</feature>
<feature type="non-terminal residue" evidence="2">
    <location>
        <position position="1"/>
    </location>
</feature>
<dbReference type="GO" id="GO:0004181">
    <property type="term" value="F:metallocarboxypeptidase activity"/>
    <property type="evidence" value="ECO:0007669"/>
    <property type="project" value="InterPro"/>
</dbReference>
<evidence type="ECO:0000313" key="2">
    <source>
        <dbReference type="EMBL" id="RUP50754.1"/>
    </source>
</evidence>
<sequence>GLDRVALHSRSCATARIRHFATLTRWAIFFFHSRGGPLLGPFFAFQPKRSKILALTHRILRYRAHPVACIAHQQIPQTGYQGYHILTSNFLKPQQSFSRNCISLSLYKESRILSFHKNRPPLPPTAPSDTRYLTTMVNIGEIRKNYNELKDLLEELSRLSGVQNVLVWDQNVGMPNGSADARGNQLAVLAAIYHDKSTSPTLGAVIDRLSGSSFEGLNEYERANVRDAKRNYEHATKSTKDLEMRIARLQTKGYTTWVEAKEKNDFAMFKPILEEWVDIWEEKARLLDPTKGVYDVGFQIANRHTAPPEHQVALDQFERGLTAERVDDLFKILKEELPPLIRKIKEVGSKPDMSFLKQNFDLEQQVKFNHRLAKEIGFDTFTIDLHPTDVRITTKYTVNDIFDGISGMIHECGHAFYEQGRNKEYADLPVSSPVSLGIHESQSLFWERVQAGSLRRSRTLTNPPSPNARTQLVGLHANFWEHYLPILREYFPEQLPPDSVTPTAFWRAANAVQPGLIRIAADELTYPMHIILRYELERPLLERRIIVDDLPRLWNEKMREYLGVEVPGDAQGVLQDMHWSDGTFGYFPTYTLGACYSIMWWKRMKKVRRWSWVGACARDIPDVDAQLREGNFTPLRQWLNENVHIKGSLYPSADELIEKVTGEPLDAHVYVEYLKNKFSSLYDLSL</sequence>
<dbReference type="InterPro" id="IPR001333">
    <property type="entry name" value="Peptidase_M32_Taq"/>
</dbReference>
<dbReference type="Pfam" id="PF02074">
    <property type="entry name" value="Peptidase_M32"/>
    <property type="match status" value="2"/>
</dbReference>
<dbReference type="PROSITE" id="PS52034">
    <property type="entry name" value="PEPTIDASE_M32"/>
    <property type="match status" value="1"/>
</dbReference>
<dbReference type="AlphaFoldDB" id="A0A433DIR8"/>